<keyword evidence="8 12" id="KW-0472">Membrane</keyword>
<evidence type="ECO:0000313" key="14">
    <source>
        <dbReference type="RefSeq" id="XP_011306973.1"/>
    </source>
</evidence>
<keyword evidence="11" id="KW-0325">Glycoprotein</keyword>
<dbReference type="OrthoDB" id="10024078at2759"/>
<dbReference type="KEGG" id="fas:105268823"/>
<protein>
    <recommendedName>
        <fullName evidence="15">Sensory neuron membrane protein 1</fullName>
    </recommendedName>
</protein>
<keyword evidence="10" id="KW-0675">Receptor</keyword>
<evidence type="ECO:0000256" key="3">
    <source>
        <dbReference type="ARBA" id="ARBA00022475"/>
    </source>
</evidence>
<dbReference type="GeneID" id="105268823"/>
<dbReference type="GO" id="GO:0005886">
    <property type="term" value="C:plasma membrane"/>
    <property type="evidence" value="ECO:0007669"/>
    <property type="project" value="UniProtKB-SubCell"/>
</dbReference>
<keyword evidence="3" id="KW-1003">Cell membrane</keyword>
<dbReference type="AlphaFoldDB" id="A0A9R1TDA4"/>
<dbReference type="Pfam" id="PF01130">
    <property type="entry name" value="CD36"/>
    <property type="match status" value="2"/>
</dbReference>
<evidence type="ECO:0000256" key="11">
    <source>
        <dbReference type="ARBA" id="ARBA00023180"/>
    </source>
</evidence>
<evidence type="ECO:0000256" key="9">
    <source>
        <dbReference type="ARBA" id="ARBA00023157"/>
    </source>
</evidence>
<dbReference type="PANTHER" id="PTHR11923:SF69">
    <property type="entry name" value="SENSORY NEURON MEMBRANE PROTEIN 1"/>
    <property type="match status" value="1"/>
</dbReference>
<keyword evidence="7 12" id="KW-1133">Transmembrane helix</keyword>
<evidence type="ECO:0000256" key="1">
    <source>
        <dbReference type="ARBA" id="ARBA00004651"/>
    </source>
</evidence>
<evidence type="ECO:0000256" key="4">
    <source>
        <dbReference type="ARBA" id="ARBA00022606"/>
    </source>
</evidence>
<gene>
    <name evidence="14" type="primary">LOC105268823</name>
</gene>
<evidence type="ECO:0000256" key="6">
    <source>
        <dbReference type="ARBA" id="ARBA00022725"/>
    </source>
</evidence>
<keyword evidence="6" id="KW-0552">Olfaction</keyword>
<evidence type="ECO:0000256" key="2">
    <source>
        <dbReference type="ARBA" id="ARBA00010532"/>
    </source>
</evidence>
<feature type="transmembrane region" description="Helical" evidence="12">
    <location>
        <begin position="536"/>
        <end position="559"/>
    </location>
</feature>
<dbReference type="PRINTS" id="PR01609">
    <property type="entry name" value="CD36FAMILY"/>
</dbReference>
<dbReference type="GO" id="GO:0005737">
    <property type="term" value="C:cytoplasm"/>
    <property type="evidence" value="ECO:0007669"/>
    <property type="project" value="TreeGrafter"/>
</dbReference>
<dbReference type="RefSeq" id="XP_011306973.1">
    <property type="nucleotide sequence ID" value="XM_011308671.1"/>
</dbReference>
<keyword evidence="5 12" id="KW-0812">Transmembrane</keyword>
<evidence type="ECO:0000256" key="10">
    <source>
        <dbReference type="ARBA" id="ARBA00023170"/>
    </source>
</evidence>
<dbReference type="GO" id="GO:0007608">
    <property type="term" value="P:sensory perception of smell"/>
    <property type="evidence" value="ECO:0007669"/>
    <property type="project" value="UniProtKB-KW"/>
</dbReference>
<feature type="transmembrane region" description="Helical" evidence="12">
    <location>
        <begin position="7"/>
        <end position="30"/>
    </location>
</feature>
<dbReference type="GO" id="GO:0005044">
    <property type="term" value="F:scavenger receptor activity"/>
    <property type="evidence" value="ECO:0007669"/>
    <property type="project" value="TreeGrafter"/>
</dbReference>
<evidence type="ECO:0000256" key="8">
    <source>
        <dbReference type="ARBA" id="ARBA00023136"/>
    </source>
</evidence>
<evidence type="ECO:0000256" key="5">
    <source>
        <dbReference type="ARBA" id="ARBA00022692"/>
    </source>
</evidence>
<evidence type="ECO:0000256" key="7">
    <source>
        <dbReference type="ARBA" id="ARBA00022989"/>
    </source>
</evidence>
<keyword evidence="9" id="KW-1015">Disulfide bond</keyword>
<feature type="transmembrane region" description="Helical" evidence="12">
    <location>
        <begin position="458"/>
        <end position="477"/>
    </location>
</feature>
<accession>A0A9R1TDA4</accession>
<comment type="similarity">
    <text evidence="2">Belongs to the CD36 family.</text>
</comment>
<evidence type="ECO:0000313" key="13">
    <source>
        <dbReference type="Proteomes" id="UP000694866"/>
    </source>
</evidence>
<dbReference type="PANTHER" id="PTHR11923">
    <property type="entry name" value="SCAVENGER RECEPTOR CLASS B TYPE-1 SR-B1"/>
    <property type="match status" value="1"/>
</dbReference>
<name>A0A9R1TDA4_9HYME</name>
<dbReference type="Proteomes" id="UP000694866">
    <property type="component" value="Unplaced"/>
</dbReference>
<reference evidence="14" key="1">
    <citation type="submission" date="2025-08" db="UniProtKB">
        <authorList>
            <consortium name="RefSeq"/>
        </authorList>
    </citation>
    <scope>IDENTIFICATION</scope>
    <source>
        <strain evidence="14">USDA-PBARC FA_bdor</strain>
        <tissue evidence="14">Whole organism</tissue>
    </source>
</reference>
<evidence type="ECO:0000256" key="12">
    <source>
        <dbReference type="SAM" id="Phobius"/>
    </source>
</evidence>
<proteinExistence type="inferred from homology"/>
<comment type="subcellular location">
    <subcellularLocation>
        <location evidence="1">Cell membrane</location>
        <topology evidence="1">Multi-pass membrane protein</topology>
    </subcellularLocation>
</comment>
<organism evidence="13 14">
    <name type="scientific">Fopius arisanus</name>
    <dbReference type="NCBI Taxonomy" id="64838"/>
    <lineage>
        <taxon>Eukaryota</taxon>
        <taxon>Metazoa</taxon>
        <taxon>Ecdysozoa</taxon>
        <taxon>Arthropoda</taxon>
        <taxon>Hexapoda</taxon>
        <taxon>Insecta</taxon>
        <taxon>Pterygota</taxon>
        <taxon>Neoptera</taxon>
        <taxon>Endopterygota</taxon>
        <taxon>Hymenoptera</taxon>
        <taxon>Apocrita</taxon>
        <taxon>Ichneumonoidea</taxon>
        <taxon>Braconidae</taxon>
        <taxon>Opiinae</taxon>
        <taxon>Fopius</taxon>
    </lineage>
</organism>
<keyword evidence="4" id="KW-0716">Sensory transduction</keyword>
<keyword evidence="13" id="KW-1185">Reference proteome</keyword>
<evidence type="ECO:0008006" key="15">
    <source>
        <dbReference type="Google" id="ProtNLM"/>
    </source>
</evidence>
<sequence>MQLWLKLGIAGGSLFMFGTLFGFAIFPPFLRSQLKKQVTLKPGGDIREMWEVVPFSLDFRIFLFNITNPDEIKTGAKPIVNEVGPFFYDEYKEKVDLVDNDEEDTCEYSNKATWMFAPEKSGVGLSEDTVLTFPHVMILTLILTVVREKPGMMGLAAKAVDSIFKKPDSVFVRATVREILWTGLPVDCTVQDFQGKAVCSLLAENEGAFIVEGPGKYRFALLGAKNGTVVPDRLKVRRGIKNYRQTGEMVSYKGLERQTVWSDDGPCNALPGTDSTIFHPLLYKDEDIVSFSPDMCLSLPAYYVKPSKVKGLKTNHYNADFGDMNNDENLKCLCTAPDQCLKKGYIDLFPCLGAPMVASLPHFYLADEFYLSQVDGLHPNKEEHQIFINFEPMTATPVEARKRLQFNMFIHPIEKFKLMKTFPEALLPLFWVEEGLLLGDEFVKQLAMVFTMIKVVGIMKWLMMFGGLGLAGTSGFLKYRDMQSSDKLSGITKVSPKTTANATAPDSTEKKWPLNVNTLQAQSVPALDVMQRWLKLGIAGCCLFIFGIVFGFVIFPLLVKSQVKAQVNLKPGTEMREMWEKTPFPIDFRIFLFNITNPDEIIAGAKPIVNEVGPFFYDEYKEKVEVTDVEKDDTSEYSNKITWQFSPEKSGMGLSEDTVLTFPHVMILNMILAVMREQPGTISFATKAVDSIFHKPNSVFIRTTVREILWTGLPLDCTVQDFQGKSACLLLAEKEAAFIKDGPGKYRFALFGAKNATTVKDRIKVRRGLQNYLQVGEMVEFKGEKVQEIWGEEGSCNNLTGTDSSIFHPLLYEDEDMISFSVDMCLTVPARYVKPSNVQGVPTNHYVADYGDMNKDEHLKCLCPAPDKCLKKGLIDLFPCIGAPLVASLPHLYLVDDFYLTQVDGLHPEKEEHQIFINLEPMTGSPVEARKRLQFNMFIRPVEKFPLMKTFPQALLPLFWVEEGLLLGDKYVNQLKTVYTLISIVGIIKWLLILGGLVLIGTAGYLRRRIKKGSKIDITTISPQFTATALNSIDKKQSDLNTSQSAPADS</sequence>
<dbReference type="InterPro" id="IPR002159">
    <property type="entry name" value="CD36_fam"/>
</dbReference>
<feature type="transmembrane region" description="Helical" evidence="12">
    <location>
        <begin position="978"/>
        <end position="1006"/>
    </location>
</feature>